<dbReference type="KEGG" id="awe:JG540_00075"/>
<keyword evidence="3" id="KW-1185">Reference proteome</keyword>
<sequence>MMTFEKRLERFDFDTDKLKQEAAQLAGNLATQAEYAVDRVAGWAGTGLSRARAGAEKVARDAQARTAPVLEEARTRVVEDYVPRVQRTTAAVRAATDKSEGVPLMERAQIISTAAKQAALQEVPVKKKHPVLKTFGWVALAGVAAAAAYVVWQRSQPVEDPWAEEYWADSEEAEEAEVIS</sequence>
<reference evidence="2 3" key="1">
    <citation type="submission" date="2020-12" db="EMBL/GenBank/DDBJ databases">
        <authorList>
            <person name="Zhou J."/>
        </authorList>
    </citation>
    <scope>NUCLEOTIDE SEQUENCE [LARGE SCALE GENOMIC DNA]</scope>
    <source>
        <strain evidence="2 3">CCUG 61299</strain>
    </source>
</reference>
<protein>
    <submittedName>
        <fullName evidence="2">Uncharacterized protein</fullName>
    </submittedName>
</protein>
<keyword evidence="1" id="KW-0472">Membrane</keyword>
<dbReference type="Proteomes" id="UP000595895">
    <property type="component" value="Chromosome"/>
</dbReference>
<organism evidence="2 3">
    <name type="scientific">Actinomyces weissii</name>
    <dbReference type="NCBI Taxonomy" id="675090"/>
    <lineage>
        <taxon>Bacteria</taxon>
        <taxon>Bacillati</taxon>
        <taxon>Actinomycetota</taxon>
        <taxon>Actinomycetes</taxon>
        <taxon>Actinomycetales</taxon>
        <taxon>Actinomycetaceae</taxon>
        <taxon>Actinomyces</taxon>
    </lineage>
</organism>
<accession>A0A7T7M9G6</accession>
<proteinExistence type="predicted"/>
<feature type="transmembrane region" description="Helical" evidence="1">
    <location>
        <begin position="134"/>
        <end position="152"/>
    </location>
</feature>
<evidence type="ECO:0000313" key="2">
    <source>
        <dbReference type="EMBL" id="QQM67355.1"/>
    </source>
</evidence>
<gene>
    <name evidence="2" type="ORF">JG540_00075</name>
</gene>
<dbReference type="AlphaFoldDB" id="A0A7T7M9G6"/>
<dbReference type="EMBL" id="CP066802">
    <property type="protein sequence ID" value="QQM67355.1"/>
    <property type="molecule type" value="Genomic_DNA"/>
</dbReference>
<keyword evidence="1" id="KW-1133">Transmembrane helix</keyword>
<evidence type="ECO:0000313" key="3">
    <source>
        <dbReference type="Proteomes" id="UP000595895"/>
    </source>
</evidence>
<name>A0A7T7M9G6_9ACTO</name>
<evidence type="ECO:0000256" key="1">
    <source>
        <dbReference type="SAM" id="Phobius"/>
    </source>
</evidence>
<keyword evidence="1" id="KW-0812">Transmembrane</keyword>